<dbReference type="InterPro" id="IPR037068">
    <property type="entry name" value="DNA_primase_core_N_sf"/>
</dbReference>
<dbReference type="InterPro" id="IPR013173">
    <property type="entry name" value="DNA_primase_DnaG_DnaB-bd_dom"/>
</dbReference>
<dbReference type="InterPro" id="IPR016136">
    <property type="entry name" value="DNA_helicase_N/primase_C"/>
</dbReference>
<feature type="region of interest" description="Disordered" evidence="14">
    <location>
        <begin position="469"/>
        <end position="501"/>
    </location>
</feature>
<dbReference type="Pfam" id="PF10410">
    <property type="entry name" value="DnaB_bind"/>
    <property type="match status" value="1"/>
</dbReference>
<dbReference type="InterPro" id="IPR006171">
    <property type="entry name" value="TOPRIM_dom"/>
</dbReference>
<dbReference type="SUPFAM" id="SSF117023">
    <property type="entry name" value="DNA primase DnaG, C-terminal domain"/>
    <property type="match status" value="1"/>
</dbReference>
<gene>
    <name evidence="12" type="primary">dnaG</name>
    <name evidence="16" type="ORF">GIW56_06420</name>
</gene>
<dbReference type="CDD" id="cd03364">
    <property type="entry name" value="TOPRIM_DnaG_primases"/>
    <property type="match status" value="1"/>
</dbReference>
<comment type="similarity">
    <text evidence="12 13">Belongs to the DnaG primase family.</text>
</comment>
<evidence type="ECO:0000256" key="7">
    <source>
        <dbReference type="ARBA" id="ARBA00022771"/>
    </source>
</evidence>
<dbReference type="Pfam" id="PF08278">
    <property type="entry name" value="DnaG_DnaB_bind"/>
    <property type="match status" value="1"/>
</dbReference>
<dbReference type="Gene3D" id="1.20.50.20">
    <property type="entry name" value="DnaG, RNA polymerase domain, helical bundle"/>
    <property type="match status" value="1"/>
</dbReference>
<keyword evidence="17" id="KW-1185">Reference proteome</keyword>
<keyword evidence="7 12" id="KW-0863">Zinc-finger</keyword>
<dbReference type="RefSeq" id="WP_169901638.1">
    <property type="nucleotide sequence ID" value="NZ_JAAQYO010000023.1"/>
</dbReference>
<keyword evidence="9" id="KW-0460">Magnesium</keyword>
<evidence type="ECO:0000313" key="17">
    <source>
        <dbReference type="Proteomes" id="UP000814003"/>
    </source>
</evidence>
<proteinExistence type="inferred from homology"/>
<keyword evidence="1 12" id="KW-0240">DNA-directed RNA polymerase</keyword>
<dbReference type="InterPro" id="IPR006295">
    <property type="entry name" value="DNA_primase_DnaG"/>
</dbReference>
<dbReference type="InterPro" id="IPR019475">
    <property type="entry name" value="DNA_primase_DnaB-bd"/>
</dbReference>
<comment type="subunit">
    <text evidence="12">Monomer. Interacts with DnaB.</text>
</comment>
<comment type="caution">
    <text evidence="16">The sequence shown here is derived from an EMBL/GenBank/DDBJ whole genome shotgun (WGS) entry which is preliminary data.</text>
</comment>
<dbReference type="Pfam" id="PF01807">
    <property type="entry name" value="Zn_ribbon_DnaG"/>
    <property type="match status" value="1"/>
</dbReference>
<dbReference type="NCBIfam" id="TIGR01391">
    <property type="entry name" value="dnaG"/>
    <property type="match status" value="1"/>
</dbReference>
<dbReference type="InterPro" id="IPR013264">
    <property type="entry name" value="DNAG_N"/>
</dbReference>
<feature type="domain" description="Toprim" evidence="15">
    <location>
        <begin position="261"/>
        <end position="343"/>
    </location>
</feature>
<dbReference type="InterPro" id="IPR036977">
    <property type="entry name" value="DNA_primase_Znf_CHC2"/>
</dbReference>
<reference evidence="16 17" key="1">
    <citation type="submission" date="2019-11" db="EMBL/GenBank/DDBJ databases">
        <title>Epiphytic Pseudomonas syringae from cherry orchards.</title>
        <authorList>
            <person name="Hulin M.T."/>
        </authorList>
    </citation>
    <scope>NUCLEOTIDE SEQUENCE [LARGE SCALE GENOMIC DNA]</scope>
    <source>
        <strain evidence="16 17">PA-6-5B</strain>
    </source>
</reference>
<dbReference type="HAMAP" id="MF_00974">
    <property type="entry name" value="DNA_primase_DnaG"/>
    <property type="match status" value="1"/>
</dbReference>
<evidence type="ECO:0000256" key="14">
    <source>
        <dbReference type="SAM" id="MobiDB-lite"/>
    </source>
</evidence>
<dbReference type="PANTHER" id="PTHR30313">
    <property type="entry name" value="DNA PRIMASE"/>
    <property type="match status" value="1"/>
</dbReference>
<dbReference type="InterPro" id="IPR050219">
    <property type="entry name" value="DnaG_primase"/>
</dbReference>
<evidence type="ECO:0000256" key="9">
    <source>
        <dbReference type="ARBA" id="ARBA00022842"/>
    </source>
</evidence>
<name>A0ABS9F3J1_9PSED</name>
<evidence type="ECO:0000256" key="4">
    <source>
        <dbReference type="ARBA" id="ARBA00022695"/>
    </source>
</evidence>
<dbReference type="InterPro" id="IPR030846">
    <property type="entry name" value="DnaG_bac"/>
</dbReference>
<sequence>MAGLIPQSFIDDLLNRTDIVDVVSSRVQMKKAGKNYTACCPFHKEKTPSFSVSPDKQFYYCFGCGAGGNALGFIMDHDNLDFPQAVEELAKAAGMEIPREESGRPHKPRQPTDSPLYPLLTAAAEFYRQALKSHPQRKAAVDYLKGRGLTGEIARDFGLGFAPPGWDNLYKHLSSDTLQQKAMIDAGLLVENAETGKRYDRFRDRVMFPIRDSRGRIIAFGGRVLGDDKPKYLNSPETPVFHKGQELYGLFEARKNNRNLDEIIVVEGYMDVIALAQQGLRNAVATLGTATSEEHMKRLFRVVPSVLFCFDGDQAGRNAAWRALEATLSSLQDGRRARFLFLPEGEDPDTLVRSEGTDAFRARIHQHAQPLADYFFQQLTEEADPRSLEGKAHMATLAAPLIDKVPGANLKALMRQRLLEITGLSGEAVSQLVHSAPQEAPPAYDPGFDYDAMPDYADFHQPQEAFVPQQDWTPKKPGAGGKKWDKKPWSKNGKRGDRNEAYAPRTPVAVEAPTLIALRTLIHHPQLAGRVESAEHFANESNTYAQVLIALIEAVQKNPKLNSIQLMARWHGTEQGRLLKALAEKEWLIDGDNLEQQFLDTITRLSAGQHTQTLDELIKRARQPGLSAEEQIQIAKQMRDLLKQNVSASNPTSAGV</sequence>
<evidence type="ECO:0000259" key="15">
    <source>
        <dbReference type="PROSITE" id="PS50880"/>
    </source>
</evidence>
<keyword evidence="10 12" id="KW-0238">DNA-binding</keyword>
<keyword evidence="8 12" id="KW-0862">Zinc</keyword>
<protein>
    <recommendedName>
        <fullName evidence="12 13">DNA primase</fullName>
        <ecNumber evidence="12">2.7.7.101</ecNumber>
    </recommendedName>
</protein>
<dbReference type="InterPro" id="IPR034151">
    <property type="entry name" value="TOPRIM_DnaG_bac"/>
</dbReference>
<evidence type="ECO:0000256" key="1">
    <source>
        <dbReference type="ARBA" id="ARBA00022478"/>
    </source>
</evidence>
<evidence type="ECO:0000256" key="8">
    <source>
        <dbReference type="ARBA" id="ARBA00022833"/>
    </source>
</evidence>
<dbReference type="Pfam" id="PF13155">
    <property type="entry name" value="Toprim_2"/>
    <property type="match status" value="1"/>
</dbReference>
<comment type="domain">
    <text evidence="12">Contains an N-terminal zinc-binding domain, a central core domain that contains the primase activity, and a C-terminal DnaB-binding domain.</text>
</comment>
<keyword evidence="3 12" id="KW-0808">Transferase</keyword>
<accession>A0ABS9F3J1</accession>
<evidence type="ECO:0000256" key="5">
    <source>
        <dbReference type="ARBA" id="ARBA00022705"/>
    </source>
</evidence>
<dbReference type="Gene3D" id="3.90.980.10">
    <property type="entry name" value="DNA primase, catalytic core, N-terminal domain"/>
    <property type="match status" value="1"/>
</dbReference>
<dbReference type="SMART" id="SM00493">
    <property type="entry name" value="TOPRIM"/>
    <property type="match status" value="1"/>
</dbReference>
<evidence type="ECO:0000256" key="11">
    <source>
        <dbReference type="ARBA" id="ARBA00023163"/>
    </source>
</evidence>
<dbReference type="Gene3D" id="1.10.860.10">
    <property type="entry name" value="DNAb Helicase, Chain A"/>
    <property type="match status" value="1"/>
</dbReference>
<evidence type="ECO:0000256" key="3">
    <source>
        <dbReference type="ARBA" id="ARBA00022679"/>
    </source>
</evidence>
<dbReference type="SMART" id="SM00766">
    <property type="entry name" value="DnaG_DnaB_bind"/>
    <property type="match status" value="1"/>
</dbReference>
<dbReference type="Gene3D" id="3.90.580.10">
    <property type="entry name" value="Zinc finger, CHC2-type domain"/>
    <property type="match status" value="1"/>
</dbReference>
<evidence type="ECO:0000256" key="10">
    <source>
        <dbReference type="ARBA" id="ARBA00023125"/>
    </source>
</evidence>
<dbReference type="PANTHER" id="PTHR30313:SF2">
    <property type="entry name" value="DNA PRIMASE"/>
    <property type="match status" value="1"/>
</dbReference>
<dbReference type="EC" id="2.7.7.101" evidence="12"/>
<dbReference type="SUPFAM" id="SSF56731">
    <property type="entry name" value="DNA primase core"/>
    <property type="match status" value="1"/>
</dbReference>
<comment type="cofactor">
    <cofactor evidence="12 13">
        <name>Zn(2+)</name>
        <dbReference type="ChEBI" id="CHEBI:29105"/>
    </cofactor>
    <text evidence="12 13">Binds 1 zinc ion per monomer.</text>
</comment>
<organism evidence="16 17">
    <name type="scientific">Pseudomonas gessardii</name>
    <dbReference type="NCBI Taxonomy" id="78544"/>
    <lineage>
        <taxon>Bacteria</taxon>
        <taxon>Pseudomonadati</taxon>
        <taxon>Pseudomonadota</taxon>
        <taxon>Gammaproteobacteria</taxon>
        <taxon>Pseudomonadales</taxon>
        <taxon>Pseudomonadaceae</taxon>
        <taxon>Pseudomonas</taxon>
    </lineage>
</organism>
<evidence type="ECO:0000256" key="12">
    <source>
        <dbReference type="HAMAP-Rule" id="MF_00974"/>
    </source>
</evidence>
<dbReference type="PIRSF" id="PIRSF002811">
    <property type="entry name" value="DnaG"/>
    <property type="match status" value="1"/>
</dbReference>
<dbReference type="InterPro" id="IPR002694">
    <property type="entry name" value="Znf_CHC2"/>
</dbReference>
<dbReference type="SMART" id="SM00400">
    <property type="entry name" value="ZnF_CHCC"/>
    <property type="match status" value="1"/>
</dbReference>
<dbReference type="SUPFAM" id="SSF57783">
    <property type="entry name" value="Zinc beta-ribbon"/>
    <property type="match status" value="1"/>
</dbReference>
<dbReference type="Gene3D" id="3.40.1360.10">
    <property type="match status" value="1"/>
</dbReference>
<evidence type="ECO:0000256" key="6">
    <source>
        <dbReference type="ARBA" id="ARBA00022723"/>
    </source>
</evidence>
<keyword evidence="6 12" id="KW-0479">Metal-binding</keyword>
<dbReference type="Pfam" id="PF08275">
    <property type="entry name" value="DNAG_N"/>
    <property type="match status" value="1"/>
</dbReference>
<keyword evidence="11 12" id="KW-0804">Transcription</keyword>
<dbReference type="PROSITE" id="PS50880">
    <property type="entry name" value="TOPRIM"/>
    <property type="match status" value="1"/>
</dbReference>
<comment type="catalytic activity">
    <reaction evidence="12">
        <text>ssDNA + n NTP = ssDNA/pppN(pN)n-1 hybrid + (n-1) diphosphate.</text>
        <dbReference type="EC" id="2.7.7.101"/>
    </reaction>
</comment>
<dbReference type="Proteomes" id="UP000814003">
    <property type="component" value="Unassembled WGS sequence"/>
</dbReference>
<keyword evidence="4 12" id="KW-0548">Nucleotidyltransferase</keyword>
<evidence type="ECO:0000256" key="2">
    <source>
        <dbReference type="ARBA" id="ARBA00022515"/>
    </source>
</evidence>
<comment type="function">
    <text evidence="12 13">RNA polymerase that catalyzes the synthesis of short RNA molecules used as primers for DNA polymerase during DNA replication.</text>
</comment>
<dbReference type="EMBL" id="WKED01000007">
    <property type="protein sequence ID" value="MCF5106466.1"/>
    <property type="molecule type" value="Genomic_DNA"/>
</dbReference>
<evidence type="ECO:0000313" key="16">
    <source>
        <dbReference type="EMBL" id="MCF5106466.1"/>
    </source>
</evidence>
<keyword evidence="2 12" id="KW-0639">Primosome</keyword>
<feature type="compositionally biased region" description="Basic and acidic residues" evidence="14">
    <location>
        <begin position="482"/>
        <end position="500"/>
    </location>
</feature>
<keyword evidence="5 12" id="KW-0235">DNA replication</keyword>
<feature type="zinc finger region" description="CHC2-type" evidence="12">
    <location>
        <begin position="40"/>
        <end position="64"/>
    </location>
</feature>
<evidence type="ECO:0000256" key="13">
    <source>
        <dbReference type="PIRNR" id="PIRNR002811"/>
    </source>
</evidence>